<gene>
    <name evidence="1" type="ORF">SAMN05421880_11757</name>
</gene>
<protein>
    <submittedName>
        <fullName evidence="1">Uncharacterized protein</fullName>
    </submittedName>
</protein>
<evidence type="ECO:0000313" key="2">
    <source>
        <dbReference type="Proteomes" id="UP000199561"/>
    </source>
</evidence>
<dbReference type="AlphaFoldDB" id="A0A1I4R417"/>
<sequence>MNQPTYAPLSADAASSMFANSIDKVQRVKNFLEVICKLASQDKALSSLAIEGLCLCDLTVEELREAYQRMGLDGDMIE</sequence>
<dbReference type="RefSeq" id="WP_143068224.1">
    <property type="nucleotide sequence ID" value="NZ_FOUF01000017.1"/>
</dbReference>
<dbReference type="EMBL" id="FOUF01000017">
    <property type="protein sequence ID" value="SFM46875.1"/>
    <property type="molecule type" value="Genomic_DNA"/>
</dbReference>
<reference evidence="1 2" key="1">
    <citation type="submission" date="2016-10" db="EMBL/GenBank/DDBJ databases">
        <authorList>
            <person name="de Groot N.N."/>
        </authorList>
    </citation>
    <scope>NUCLEOTIDE SEQUENCE [LARGE SCALE GENOMIC DNA]</scope>
    <source>
        <strain evidence="1 2">Nm146</strain>
    </source>
</reference>
<proteinExistence type="predicted"/>
<dbReference type="STRING" id="52442.SAMN05421880_11757"/>
<organism evidence="1 2">
    <name type="scientific">Nitrosomonas nitrosa</name>
    <dbReference type="NCBI Taxonomy" id="52442"/>
    <lineage>
        <taxon>Bacteria</taxon>
        <taxon>Pseudomonadati</taxon>
        <taxon>Pseudomonadota</taxon>
        <taxon>Betaproteobacteria</taxon>
        <taxon>Nitrosomonadales</taxon>
        <taxon>Nitrosomonadaceae</taxon>
        <taxon>Nitrosomonas</taxon>
    </lineage>
</organism>
<name>A0A1I4R417_9PROT</name>
<accession>A0A1I4R417</accession>
<dbReference type="Proteomes" id="UP000199561">
    <property type="component" value="Unassembled WGS sequence"/>
</dbReference>
<evidence type="ECO:0000313" key="1">
    <source>
        <dbReference type="EMBL" id="SFM46875.1"/>
    </source>
</evidence>
<keyword evidence="2" id="KW-1185">Reference proteome</keyword>